<evidence type="ECO:0000313" key="2">
    <source>
        <dbReference type="Proteomes" id="UP000317332"/>
    </source>
</evidence>
<dbReference type="Pfam" id="PF20230">
    <property type="entry name" value="DUF6588"/>
    <property type="match status" value="1"/>
</dbReference>
<name>A0A506PPK1_9FLAO</name>
<gene>
    <name evidence="1" type="ORF">FJ651_08110</name>
</gene>
<reference evidence="1 2" key="1">
    <citation type="submission" date="2019-06" db="EMBL/GenBank/DDBJ databases">
        <title>Flavobacteriaceae Paucihalobacterium erythroidium CWB-1, complete genome.</title>
        <authorList>
            <person name="Wu S."/>
        </authorList>
    </citation>
    <scope>NUCLEOTIDE SEQUENCE [LARGE SCALE GENOMIC DNA]</scope>
    <source>
        <strain evidence="1 2">CWB-1</strain>
    </source>
</reference>
<protein>
    <submittedName>
        <fullName evidence="1">Uncharacterized protein</fullName>
    </submittedName>
</protein>
<dbReference type="InterPro" id="IPR046495">
    <property type="entry name" value="DUF6588"/>
</dbReference>
<organism evidence="1 2">
    <name type="scientific">Paucihalobacter ruber</name>
    <dbReference type="NCBI Taxonomy" id="2567861"/>
    <lineage>
        <taxon>Bacteria</taxon>
        <taxon>Pseudomonadati</taxon>
        <taxon>Bacteroidota</taxon>
        <taxon>Flavobacteriia</taxon>
        <taxon>Flavobacteriales</taxon>
        <taxon>Flavobacteriaceae</taxon>
        <taxon>Paucihalobacter</taxon>
    </lineage>
</organism>
<dbReference type="EMBL" id="VHIQ01000003">
    <property type="protein sequence ID" value="TPV34110.1"/>
    <property type="molecule type" value="Genomic_DNA"/>
</dbReference>
<dbReference type="RefSeq" id="WP_140990007.1">
    <property type="nucleotide sequence ID" value="NZ_VHIQ01000003.1"/>
</dbReference>
<evidence type="ECO:0000313" key="1">
    <source>
        <dbReference type="EMBL" id="TPV34110.1"/>
    </source>
</evidence>
<proteinExistence type="predicted"/>
<sequence>MKKIIVIFVLIITVQSIKSQELESILLAADDAGLLTENYLNPAMIGLMHSMNGGWYTTGKVHQKFGFDITISANASLVPSNAEFFNFIPSDYNFLSLPNGETTIPTVMSESTFETEVDVRIPNGDGTFKVGSFTMPGGIGADLPLNAVPTPMVQLGLGLPTKTDLKIRYVPNMSFGDDFDSGLIGIGLQHDITQYLGTMEKLPLSISVLAAFTTLNASYAINNEDFTDNVSVNNGEAEFRLNTYTIQAIGSLDFKIITFYGSLGYNGGKTTAKMKGDYTLTYDVEDSNGNVVGAVNESISDPLNLGFDINGMRATLGTRLNLGFFKIFADYSFQEFNTLSAGIALSFR</sequence>
<dbReference type="Proteomes" id="UP000317332">
    <property type="component" value="Unassembled WGS sequence"/>
</dbReference>
<dbReference type="AlphaFoldDB" id="A0A506PPK1"/>
<dbReference type="OrthoDB" id="9775382at2"/>
<keyword evidence="2" id="KW-1185">Reference proteome</keyword>
<accession>A0A506PPK1</accession>
<comment type="caution">
    <text evidence="1">The sequence shown here is derived from an EMBL/GenBank/DDBJ whole genome shotgun (WGS) entry which is preliminary data.</text>
</comment>